<name>A0AAW1U6K8_9CUCU</name>
<organism evidence="1 2">
    <name type="scientific">Henosepilachna vigintioctopunctata</name>
    <dbReference type="NCBI Taxonomy" id="420089"/>
    <lineage>
        <taxon>Eukaryota</taxon>
        <taxon>Metazoa</taxon>
        <taxon>Ecdysozoa</taxon>
        <taxon>Arthropoda</taxon>
        <taxon>Hexapoda</taxon>
        <taxon>Insecta</taxon>
        <taxon>Pterygota</taxon>
        <taxon>Neoptera</taxon>
        <taxon>Endopterygota</taxon>
        <taxon>Coleoptera</taxon>
        <taxon>Polyphaga</taxon>
        <taxon>Cucujiformia</taxon>
        <taxon>Coccinelloidea</taxon>
        <taxon>Coccinellidae</taxon>
        <taxon>Epilachninae</taxon>
        <taxon>Epilachnini</taxon>
        <taxon>Henosepilachna</taxon>
    </lineage>
</organism>
<evidence type="ECO:0000313" key="2">
    <source>
        <dbReference type="Proteomes" id="UP001431783"/>
    </source>
</evidence>
<evidence type="ECO:0000313" key="1">
    <source>
        <dbReference type="EMBL" id="KAK9876643.1"/>
    </source>
</evidence>
<keyword evidence="2" id="KW-1185">Reference proteome</keyword>
<sequence length="182" mass="21204">MNGTKLQYNMETGNESRLYSNNIFNNDQDSETSLNASVNSEPLKTVQYSDDSRFRFNFNIKYNTMVEESLYPKLYQKFNIDGYPVLQHTGYHRTVCLACQCDLWMQKNFQSVFSHASGHKHQSKVTNPAVIKNLKSYHEVFLNFQPCFQAHQVFFVPDNDPSCVKCILCMLFVKKHDVSLIF</sequence>
<accession>A0AAW1U6K8</accession>
<proteinExistence type="predicted"/>
<comment type="caution">
    <text evidence="1">The sequence shown here is derived from an EMBL/GenBank/DDBJ whole genome shotgun (WGS) entry which is preliminary data.</text>
</comment>
<dbReference type="Proteomes" id="UP001431783">
    <property type="component" value="Unassembled WGS sequence"/>
</dbReference>
<protein>
    <submittedName>
        <fullName evidence="1">Uncharacterized protein</fullName>
    </submittedName>
</protein>
<gene>
    <name evidence="1" type="ORF">WA026_014021</name>
</gene>
<reference evidence="1 2" key="1">
    <citation type="submission" date="2023-03" db="EMBL/GenBank/DDBJ databases">
        <title>Genome insight into feeding habits of ladybird beetles.</title>
        <authorList>
            <person name="Li H.-S."/>
            <person name="Huang Y.-H."/>
            <person name="Pang H."/>
        </authorList>
    </citation>
    <scope>NUCLEOTIDE SEQUENCE [LARGE SCALE GENOMIC DNA]</scope>
    <source>
        <strain evidence="1">SYSU_2023b</strain>
        <tissue evidence="1">Whole body</tissue>
    </source>
</reference>
<dbReference type="EMBL" id="JARQZJ010000037">
    <property type="protein sequence ID" value="KAK9876643.1"/>
    <property type="molecule type" value="Genomic_DNA"/>
</dbReference>
<dbReference type="AlphaFoldDB" id="A0AAW1U6K8"/>